<evidence type="ECO:0000313" key="2">
    <source>
        <dbReference type="Proteomes" id="UP001396334"/>
    </source>
</evidence>
<organism evidence="1 2">
    <name type="scientific">Hibiscus sabdariffa</name>
    <name type="common">roselle</name>
    <dbReference type="NCBI Taxonomy" id="183260"/>
    <lineage>
        <taxon>Eukaryota</taxon>
        <taxon>Viridiplantae</taxon>
        <taxon>Streptophyta</taxon>
        <taxon>Embryophyta</taxon>
        <taxon>Tracheophyta</taxon>
        <taxon>Spermatophyta</taxon>
        <taxon>Magnoliopsida</taxon>
        <taxon>eudicotyledons</taxon>
        <taxon>Gunneridae</taxon>
        <taxon>Pentapetalae</taxon>
        <taxon>rosids</taxon>
        <taxon>malvids</taxon>
        <taxon>Malvales</taxon>
        <taxon>Malvaceae</taxon>
        <taxon>Malvoideae</taxon>
        <taxon>Hibiscus</taxon>
    </lineage>
</organism>
<keyword evidence="2" id="KW-1185">Reference proteome</keyword>
<dbReference type="EMBL" id="JBBPBN010000006">
    <property type="protein sequence ID" value="KAK9035199.1"/>
    <property type="molecule type" value="Genomic_DNA"/>
</dbReference>
<proteinExistence type="predicted"/>
<accession>A0ABR2TDB1</accession>
<reference evidence="1 2" key="1">
    <citation type="journal article" date="2024" name="G3 (Bethesda)">
        <title>Genome assembly of Hibiscus sabdariffa L. provides insights into metabolisms of medicinal natural products.</title>
        <authorList>
            <person name="Kim T."/>
        </authorList>
    </citation>
    <scope>NUCLEOTIDE SEQUENCE [LARGE SCALE GENOMIC DNA]</scope>
    <source>
        <strain evidence="1">TK-2024</strain>
        <tissue evidence="1">Old leaves</tissue>
    </source>
</reference>
<dbReference type="Proteomes" id="UP001396334">
    <property type="component" value="Unassembled WGS sequence"/>
</dbReference>
<gene>
    <name evidence="1" type="ORF">V6N11_077247</name>
</gene>
<protein>
    <submittedName>
        <fullName evidence="1">Uncharacterized protein</fullName>
    </submittedName>
</protein>
<comment type="caution">
    <text evidence="1">The sequence shown here is derived from an EMBL/GenBank/DDBJ whole genome shotgun (WGS) entry which is preliminary data.</text>
</comment>
<evidence type="ECO:0000313" key="1">
    <source>
        <dbReference type="EMBL" id="KAK9035199.1"/>
    </source>
</evidence>
<name>A0ABR2TDB1_9ROSI</name>
<sequence length="96" mass="10442">MRVMPKQLLYARKQVAIKPQAKPVLSYWIPMVPGTLKKMLASTPKLDDMLVLCNKPPNSVSLATPTTKATVDANFMDVAVDVGKDIVVTSSSLVEV</sequence>